<comment type="caution">
    <text evidence="1">The sequence shown here is derived from an EMBL/GenBank/DDBJ whole genome shotgun (WGS) entry which is preliminary data.</text>
</comment>
<name>A0A2A2M4A7_9BILA</name>
<dbReference type="EMBL" id="LIAE01005582">
    <property type="protein sequence ID" value="PAV93233.1"/>
    <property type="molecule type" value="Genomic_DNA"/>
</dbReference>
<sequence>MGEVGMGLQPLRHLRLVTHQEEAHALEPAACRGDASQHDRQPLVAAHRIDGDPGSVGHGCACIQWVKRALALDRDDLATVIMAAGGAQIVRTLQFAAVRALLERRDAERVVATAHAALRGRGLSLGDGHFGTLF</sequence>
<dbReference type="Proteomes" id="UP000218231">
    <property type="component" value="Unassembled WGS sequence"/>
</dbReference>
<accession>A0A2A2M4A7</accession>
<evidence type="ECO:0000313" key="1">
    <source>
        <dbReference type="EMBL" id="PAV93233.1"/>
    </source>
</evidence>
<dbReference type="AlphaFoldDB" id="A0A2A2M4A7"/>
<reference evidence="1 2" key="1">
    <citation type="journal article" date="2017" name="Curr. Biol.">
        <title>Genome architecture and evolution of a unichromosomal asexual nematode.</title>
        <authorList>
            <person name="Fradin H."/>
            <person name="Zegar C."/>
            <person name="Gutwein M."/>
            <person name="Lucas J."/>
            <person name="Kovtun M."/>
            <person name="Corcoran D."/>
            <person name="Baugh L.R."/>
            <person name="Kiontke K."/>
            <person name="Gunsalus K."/>
            <person name="Fitch D.H."/>
            <person name="Piano F."/>
        </authorList>
    </citation>
    <scope>NUCLEOTIDE SEQUENCE [LARGE SCALE GENOMIC DNA]</scope>
    <source>
        <strain evidence="1">PF1309</strain>
    </source>
</reference>
<organism evidence="1 2">
    <name type="scientific">Diploscapter pachys</name>
    <dbReference type="NCBI Taxonomy" id="2018661"/>
    <lineage>
        <taxon>Eukaryota</taxon>
        <taxon>Metazoa</taxon>
        <taxon>Ecdysozoa</taxon>
        <taxon>Nematoda</taxon>
        <taxon>Chromadorea</taxon>
        <taxon>Rhabditida</taxon>
        <taxon>Rhabditina</taxon>
        <taxon>Rhabditomorpha</taxon>
        <taxon>Rhabditoidea</taxon>
        <taxon>Rhabditidae</taxon>
        <taxon>Diploscapter</taxon>
    </lineage>
</organism>
<proteinExistence type="predicted"/>
<evidence type="ECO:0000313" key="2">
    <source>
        <dbReference type="Proteomes" id="UP000218231"/>
    </source>
</evidence>
<protein>
    <submittedName>
        <fullName evidence="1">Uncharacterized protein</fullName>
    </submittedName>
</protein>
<gene>
    <name evidence="1" type="ORF">WR25_13352</name>
</gene>
<keyword evidence="2" id="KW-1185">Reference proteome</keyword>